<dbReference type="EMBL" id="GBRH01245480">
    <property type="protein sequence ID" value="JAD52415.1"/>
    <property type="molecule type" value="Transcribed_RNA"/>
</dbReference>
<organism evidence="1">
    <name type="scientific">Arundo donax</name>
    <name type="common">Giant reed</name>
    <name type="synonym">Donax arundinaceus</name>
    <dbReference type="NCBI Taxonomy" id="35708"/>
    <lineage>
        <taxon>Eukaryota</taxon>
        <taxon>Viridiplantae</taxon>
        <taxon>Streptophyta</taxon>
        <taxon>Embryophyta</taxon>
        <taxon>Tracheophyta</taxon>
        <taxon>Spermatophyta</taxon>
        <taxon>Magnoliopsida</taxon>
        <taxon>Liliopsida</taxon>
        <taxon>Poales</taxon>
        <taxon>Poaceae</taxon>
        <taxon>PACMAD clade</taxon>
        <taxon>Arundinoideae</taxon>
        <taxon>Arundineae</taxon>
        <taxon>Arundo</taxon>
    </lineage>
</organism>
<proteinExistence type="predicted"/>
<name>A0A0A9AU12_ARUDO</name>
<dbReference type="AlphaFoldDB" id="A0A0A9AU12"/>
<evidence type="ECO:0000313" key="1">
    <source>
        <dbReference type="EMBL" id="JAD52415.1"/>
    </source>
</evidence>
<reference evidence="1" key="2">
    <citation type="journal article" date="2015" name="Data Brief">
        <title>Shoot transcriptome of the giant reed, Arundo donax.</title>
        <authorList>
            <person name="Barrero R.A."/>
            <person name="Guerrero F.D."/>
            <person name="Moolhuijzen P."/>
            <person name="Goolsby J.A."/>
            <person name="Tidwell J."/>
            <person name="Bellgard S.E."/>
            <person name="Bellgard M.I."/>
        </authorList>
    </citation>
    <scope>NUCLEOTIDE SEQUENCE</scope>
    <source>
        <tissue evidence="1">Shoot tissue taken approximately 20 cm above the soil surface</tissue>
    </source>
</reference>
<reference evidence="1" key="1">
    <citation type="submission" date="2014-09" db="EMBL/GenBank/DDBJ databases">
        <authorList>
            <person name="Magalhaes I.L.F."/>
            <person name="Oliveira U."/>
            <person name="Santos F.R."/>
            <person name="Vidigal T.H.D.A."/>
            <person name="Brescovit A.D."/>
            <person name="Santos A.J."/>
        </authorList>
    </citation>
    <scope>NUCLEOTIDE SEQUENCE</scope>
    <source>
        <tissue evidence="1">Shoot tissue taken approximately 20 cm above the soil surface</tissue>
    </source>
</reference>
<accession>A0A0A9AU12</accession>
<protein>
    <submittedName>
        <fullName evidence="1">Uncharacterized protein</fullName>
    </submittedName>
</protein>
<sequence length="24" mass="2484">MEPEVCVCGVCCAAILAISSILMQ</sequence>